<dbReference type="Proteomes" id="UP000533269">
    <property type="component" value="Unassembled WGS sequence"/>
</dbReference>
<dbReference type="InterPro" id="IPR036188">
    <property type="entry name" value="FAD/NAD-bd_sf"/>
</dbReference>
<dbReference type="EMBL" id="JACHVY010000001">
    <property type="protein sequence ID" value="MBB2901291.1"/>
    <property type="molecule type" value="Genomic_DNA"/>
</dbReference>
<comment type="caution">
    <text evidence="2">The sequence shown here is derived from an EMBL/GenBank/DDBJ whole genome shotgun (WGS) entry which is preliminary data.</text>
</comment>
<accession>A0A7W4XWP6</accession>
<dbReference type="Pfam" id="PF05834">
    <property type="entry name" value="Lycopene_cycl"/>
    <property type="match status" value="1"/>
</dbReference>
<dbReference type="EC" id="5.5.1.19" evidence="2"/>
<sequence length="382" mass="40793">MANPRGGAAAPALTVVGLGAAGASLAWRLAGTGVPFEVVEAPAGSGRRSQDRTWSTWGPPGGPGPFGPLVAASWPRVRVVGPDGTVVTADLGAWRYRMLRSTDLDRAVRERLQRHGVAVREAVVDDLAGVAGRVVDTRPVPVPAGGRTLLLQHFLGHRVRSRRPVFDPRTVTLMDFRTPQPAGGVAFGYVLPTSPTEALVEYTEFSADLLTDAGYRARLGEHLERMRVGPHEVLEEERGVIPMTDARFPASPDPRVLRWGANSGSVRPSTGYSFSALQRQADDLAVQAARGGPLRLPPAHRPRHLLMDSLVLQALSTGRVDGARFFVDLFARNPVQRVLGFLDGSTTPGEDLALMATSPRAAMLGTVLSRFPGVGGVVGLRR</sequence>
<evidence type="ECO:0000313" key="3">
    <source>
        <dbReference type="Proteomes" id="UP000533269"/>
    </source>
</evidence>
<gene>
    <name evidence="2" type="ORF">FHR75_002079</name>
</gene>
<feature type="region of interest" description="Disordered" evidence="1">
    <location>
        <begin position="42"/>
        <end position="62"/>
    </location>
</feature>
<dbReference type="PANTHER" id="PTHR39757">
    <property type="match status" value="1"/>
</dbReference>
<dbReference type="PANTHER" id="PTHR39757:SF5">
    <property type="entry name" value="OS02G0190600 PROTEIN"/>
    <property type="match status" value="1"/>
</dbReference>
<dbReference type="SUPFAM" id="SSF51905">
    <property type="entry name" value="FAD/NAD(P)-binding domain"/>
    <property type="match status" value="1"/>
</dbReference>
<name>A0A7W4XWP6_KINRA</name>
<reference evidence="2 3" key="1">
    <citation type="submission" date="2020-08" db="EMBL/GenBank/DDBJ databases">
        <title>The Agave Microbiome: Exploring the role of microbial communities in plant adaptations to desert environments.</title>
        <authorList>
            <person name="Partida-Martinez L.P."/>
        </authorList>
    </citation>
    <scope>NUCLEOTIDE SEQUENCE [LARGE SCALE GENOMIC DNA]</scope>
    <source>
        <strain evidence="2 3">AS2.23</strain>
    </source>
</reference>
<keyword evidence="2" id="KW-0413">Isomerase</keyword>
<evidence type="ECO:0000256" key="1">
    <source>
        <dbReference type="SAM" id="MobiDB-lite"/>
    </source>
</evidence>
<evidence type="ECO:0000313" key="2">
    <source>
        <dbReference type="EMBL" id="MBB2901291.1"/>
    </source>
</evidence>
<dbReference type="RefSeq" id="WP_183391258.1">
    <property type="nucleotide sequence ID" value="NZ_JACHVY010000001.1"/>
</dbReference>
<reference evidence="2 3" key="2">
    <citation type="submission" date="2020-08" db="EMBL/GenBank/DDBJ databases">
        <authorList>
            <person name="Partida-Martinez L."/>
            <person name="Huntemann M."/>
            <person name="Clum A."/>
            <person name="Wang J."/>
            <person name="Palaniappan K."/>
            <person name="Ritter S."/>
            <person name="Chen I.-M."/>
            <person name="Stamatis D."/>
            <person name="Reddy T."/>
            <person name="O'Malley R."/>
            <person name="Daum C."/>
            <person name="Shapiro N."/>
            <person name="Ivanova N."/>
            <person name="Kyrpides N."/>
            <person name="Woyke T."/>
        </authorList>
    </citation>
    <scope>NUCLEOTIDE SEQUENCE [LARGE SCALE GENOMIC DNA]</scope>
    <source>
        <strain evidence="2 3">AS2.23</strain>
    </source>
</reference>
<dbReference type="GO" id="GO:0016853">
    <property type="term" value="F:isomerase activity"/>
    <property type="evidence" value="ECO:0007669"/>
    <property type="project" value="UniProtKB-KW"/>
</dbReference>
<dbReference type="AlphaFoldDB" id="A0A7W4XWP6"/>
<organism evidence="2 3">
    <name type="scientific">Kineococcus radiotolerans</name>
    <dbReference type="NCBI Taxonomy" id="131568"/>
    <lineage>
        <taxon>Bacteria</taxon>
        <taxon>Bacillati</taxon>
        <taxon>Actinomycetota</taxon>
        <taxon>Actinomycetes</taxon>
        <taxon>Kineosporiales</taxon>
        <taxon>Kineosporiaceae</taxon>
        <taxon>Kineococcus</taxon>
    </lineage>
</organism>
<protein>
    <submittedName>
        <fullName evidence="2">Lycopene beta-cyclase</fullName>
        <ecNumber evidence="2">5.5.1.19</ecNumber>
    </submittedName>
</protein>
<proteinExistence type="predicted"/>